<dbReference type="SUPFAM" id="SSF55846">
    <property type="entry name" value="N-acetylmuramoyl-L-alanine amidase-like"/>
    <property type="match status" value="1"/>
</dbReference>
<evidence type="ECO:0000313" key="9">
    <source>
        <dbReference type="Proteomes" id="UP001148838"/>
    </source>
</evidence>
<evidence type="ECO:0000256" key="3">
    <source>
        <dbReference type="ARBA" id="ARBA00022729"/>
    </source>
</evidence>
<dbReference type="Gene3D" id="3.40.80.10">
    <property type="entry name" value="Peptidoglycan recognition protein-like"/>
    <property type="match status" value="1"/>
</dbReference>
<dbReference type="CDD" id="cd06583">
    <property type="entry name" value="PGRP"/>
    <property type="match status" value="1"/>
</dbReference>
<evidence type="ECO:0000259" key="7">
    <source>
        <dbReference type="SMART" id="SM00701"/>
    </source>
</evidence>
<feature type="domain" description="N-acetylmuramoyl-L-alanine amidase" evidence="6">
    <location>
        <begin position="1"/>
        <end position="132"/>
    </location>
</feature>
<dbReference type="InterPro" id="IPR036505">
    <property type="entry name" value="Amidase/PGRP_sf"/>
</dbReference>
<dbReference type="SMART" id="SM00701">
    <property type="entry name" value="PGRP"/>
    <property type="match status" value="1"/>
</dbReference>
<keyword evidence="3" id="KW-0732">Signal</keyword>
<keyword evidence="4" id="KW-0391">Immunity</keyword>
<organism evidence="8 9">
    <name type="scientific">Periplaneta americana</name>
    <name type="common">American cockroach</name>
    <name type="synonym">Blatta americana</name>
    <dbReference type="NCBI Taxonomy" id="6978"/>
    <lineage>
        <taxon>Eukaryota</taxon>
        <taxon>Metazoa</taxon>
        <taxon>Ecdysozoa</taxon>
        <taxon>Arthropoda</taxon>
        <taxon>Hexapoda</taxon>
        <taxon>Insecta</taxon>
        <taxon>Pterygota</taxon>
        <taxon>Neoptera</taxon>
        <taxon>Polyneoptera</taxon>
        <taxon>Dictyoptera</taxon>
        <taxon>Blattodea</taxon>
        <taxon>Blattoidea</taxon>
        <taxon>Blattidae</taxon>
        <taxon>Blattinae</taxon>
        <taxon>Periplaneta</taxon>
    </lineage>
</organism>
<proteinExistence type="inferred from homology"/>
<dbReference type="InterPro" id="IPR006619">
    <property type="entry name" value="PGRP_domain_met/bac"/>
</dbReference>
<feature type="domain" description="Peptidoglycan recognition protein family" evidence="7">
    <location>
        <begin position="1"/>
        <end position="126"/>
    </location>
</feature>
<comment type="caution">
    <text evidence="8">The sequence shown here is derived from an EMBL/GenBank/DDBJ whole genome shotgun (WGS) entry which is preliminary data.</text>
</comment>
<protein>
    <recommendedName>
        <fullName evidence="10">Peptidoglycan-recognition protein</fullName>
    </recommendedName>
</protein>
<dbReference type="InterPro" id="IPR015510">
    <property type="entry name" value="PGRP"/>
</dbReference>
<evidence type="ECO:0000256" key="2">
    <source>
        <dbReference type="ARBA" id="ARBA00022588"/>
    </source>
</evidence>
<keyword evidence="2" id="KW-0399">Innate immunity</keyword>
<dbReference type="EMBL" id="JAJSOF020000011">
    <property type="protein sequence ID" value="KAJ4445308.1"/>
    <property type="molecule type" value="Genomic_DNA"/>
</dbReference>
<dbReference type="Proteomes" id="UP001148838">
    <property type="component" value="Unassembled WGS sequence"/>
</dbReference>
<reference evidence="8 9" key="1">
    <citation type="journal article" date="2022" name="Allergy">
        <title>Genome assembly and annotation of Periplaneta americana reveal a comprehensive cockroach allergen profile.</title>
        <authorList>
            <person name="Wang L."/>
            <person name="Xiong Q."/>
            <person name="Saelim N."/>
            <person name="Wang L."/>
            <person name="Nong W."/>
            <person name="Wan A.T."/>
            <person name="Shi M."/>
            <person name="Liu X."/>
            <person name="Cao Q."/>
            <person name="Hui J.H.L."/>
            <person name="Sookrung N."/>
            <person name="Leung T.F."/>
            <person name="Tungtrongchitr A."/>
            <person name="Tsui S.K.W."/>
        </authorList>
    </citation>
    <scope>NUCLEOTIDE SEQUENCE [LARGE SCALE GENOMIC DNA]</scope>
    <source>
        <strain evidence="8">PWHHKU_190912</strain>
    </source>
</reference>
<keyword evidence="9" id="KW-1185">Reference proteome</keyword>
<gene>
    <name evidence="8" type="ORF">ANN_07113</name>
</gene>
<sequence>MPSLPVPFVLIHHTYQPGFCNTSTSCERSMRGMQNYHKNDQKWDDIGYHFCIGGTGQVYEGRGWDVVGTHAPNYNSRSIGICFIGDYTNELPTAEMMEVAKSLIECGVERESIVANYTLLGHRQVRSTECPGNTLFNEIKTWPHWTDLETRRT</sequence>
<dbReference type="InterPro" id="IPR017331">
    <property type="entry name" value="Peptidoglycan_recognition"/>
</dbReference>
<evidence type="ECO:0000259" key="6">
    <source>
        <dbReference type="SMART" id="SM00644"/>
    </source>
</evidence>
<dbReference type="Pfam" id="PF01510">
    <property type="entry name" value="Amidase_2"/>
    <property type="match status" value="1"/>
</dbReference>
<accession>A0ABQ8THE9</accession>
<evidence type="ECO:0008006" key="10">
    <source>
        <dbReference type="Google" id="ProtNLM"/>
    </source>
</evidence>
<dbReference type="PIRSF" id="PIRSF037945">
    <property type="entry name" value="PGRPs"/>
    <property type="match status" value="1"/>
</dbReference>
<evidence type="ECO:0000256" key="5">
    <source>
        <dbReference type="ARBA" id="ARBA00023157"/>
    </source>
</evidence>
<evidence type="ECO:0000256" key="1">
    <source>
        <dbReference type="ARBA" id="ARBA00007553"/>
    </source>
</evidence>
<keyword evidence="5" id="KW-1015">Disulfide bond</keyword>
<dbReference type="InterPro" id="IPR002502">
    <property type="entry name" value="Amidase_domain"/>
</dbReference>
<evidence type="ECO:0000256" key="4">
    <source>
        <dbReference type="ARBA" id="ARBA00022859"/>
    </source>
</evidence>
<dbReference type="PANTHER" id="PTHR11022">
    <property type="entry name" value="PEPTIDOGLYCAN RECOGNITION PROTEIN"/>
    <property type="match status" value="1"/>
</dbReference>
<dbReference type="SMART" id="SM00644">
    <property type="entry name" value="Ami_2"/>
    <property type="match status" value="1"/>
</dbReference>
<comment type="similarity">
    <text evidence="1">Belongs to the N-acetylmuramoyl-L-alanine amidase 2 family.</text>
</comment>
<name>A0ABQ8THE9_PERAM</name>
<dbReference type="PANTHER" id="PTHR11022:SF77">
    <property type="entry name" value="PEPTIDOGLYCAN-RECOGNITION PROTEIN LB"/>
    <property type="match status" value="1"/>
</dbReference>
<evidence type="ECO:0000313" key="8">
    <source>
        <dbReference type="EMBL" id="KAJ4445308.1"/>
    </source>
</evidence>